<protein>
    <submittedName>
        <fullName evidence="2">Uncharacterized protein</fullName>
    </submittedName>
</protein>
<feature type="compositionally biased region" description="Basic and acidic residues" evidence="1">
    <location>
        <begin position="142"/>
        <end position="154"/>
    </location>
</feature>
<sequence length="205" mass="22678">MATSADHLNGNPALHDIDEEAVIVLVLSDITEGIEHCSKSLLGRILADRSFSAGTIETSLTSIWCHTKEHFKTKELGCKSGSSFGEVLEADVFLVRGKENSIVKARVNLNVTKPLRRFEIAVFKSKSRLKVMPKQRNGGEWLRSEQGGKQENMMKENSNPNTITSEQSQQPYGRKPIPVNLIKDLASLSVQSKKSSTARGRRGDE</sequence>
<keyword evidence="3" id="KW-1185">Reference proteome</keyword>
<reference evidence="2 3" key="1">
    <citation type="journal article" date="2023" name="Plants (Basel)">
        <title>Bridging the Gap: Combining Genomics and Transcriptomics Approaches to Understand Stylosanthes scabra, an Orphan Legume from the Brazilian Caatinga.</title>
        <authorList>
            <person name="Ferreira-Neto J.R.C."/>
            <person name="da Silva M.D."/>
            <person name="Binneck E."/>
            <person name="de Melo N.F."/>
            <person name="da Silva R.H."/>
            <person name="de Melo A.L.T.M."/>
            <person name="Pandolfi V."/>
            <person name="Bustamante F.O."/>
            <person name="Brasileiro-Vidal A.C."/>
            <person name="Benko-Iseppon A.M."/>
        </authorList>
    </citation>
    <scope>NUCLEOTIDE SEQUENCE [LARGE SCALE GENOMIC DNA]</scope>
    <source>
        <tissue evidence="2">Leaves</tissue>
    </source>
</reference>
<evidence type="ECO:0000313" key="3">
    <source>
        <dbReference type="Proteomes" id="UP001341840"/>
    </source>
</evidence>
<comment type="caution">
    <text evidence="2">The sequence shown here is derived from an EMBL/GenBank/DDBJ whole genome shotgun (WGS) entry which is preliminary data.</text>
</comment>
<dbReference type="Proteomes" id="UP001341840">
    <property type="component" value="Unassembled WGS sequence"/>
</dbReference>
<gene>
    <name evidence="2" type="ORF">PIB30_027796</name>
</gene>
<dbReference type="EMBL" id="JASCZI010030316">
    <property type="protein sequence ID" value="MED6121187.1"/>
    <property type="molecule type" value="Genomic_DNA"/>
</dbReference>
<evidence type="ECO:0000313" key="2">
    <source>
        <dbReference type="EMBL" id="MED6121187.1"/>
    </source>
</evidence>
<feature type="compositionally biased region" description="Polar residues" evidence="1">
    <location>
        <begin position="155"/>
        <end position="171"/>
    </location>
</feature>
<feature type="region of interest" description="Disordered" evidence="1">
    <location>
        <begin position="135"/>
        <end position="176"/>
    </location>
</feature>
<proteinExistence type="predicted"/>
<evidence type="ECO:0000256" key="1">
    <source>
        <dbReference type="SAM" id="MobiDB-lite"/>
    </source>
</evidence>
<name>A0ABU6RB31_9FABA</name>
<accession>A0ABU6RB31</accession>
<organism evidence="2 3">
    <name type="scientific">Stylosanthes scabra</name>
    <dbReference type="NCBI Taxonomy" id="79078"/>
    <lineage>
        <taxon>Eukaryota</taxon>
        <taxon>Viridiplantae</taxon>
        <taxon>Streptophyta</taxon>
        <taxon>Embryophyta</taxon>
        <taxon>Tracheophyta</taxon>
        <taxon>Spermatophyta</taxon>
        <taxon>Magnoliopsida</taxon>
        <taxon>eudicotyledons</taxon>
        <taxon>Gunneridae</taxon>
        <taxon>Pentapetalae</taxon>
        <taxon>rosids</taxon>
        <taxon>fabids</taxon>
        <taxon>Fabales</taxon>
        <taxon>Fabaceae</taxon>
        <taxon>Papilionoideae</taxon>
        <taxon>50 kb inversion clade</taxon>
        <taxon>dalbergioids sensu lato</taxon>
        <taxon>Dalbergieae</taxon>
        <taxon>Pterocarpus clade</taxon>
        <taxon>Stylosanthes</taxon>
    </lineage>
</organism>